<dbReference type="EMBL" id="KB201422">
    <property type="protein sequence ID" value="ESO96649.1"/>
    <property type="molecule type" value="Genomic_DNA"/>
</dbReference>
<reference evidence="4 5" key="1">
    <citation type="journal article" date="2013" name="Nature">
        <title>Insights into bilaterian evolution from three spiralian genomes.</title>
        <authorList>
            <person name="Simakov O."/>
            <person name="Marletaz F."/>
            <person name="Cho S.J."/>
            <person name="Edsinger-Gonzales E."/>
            <person name="Havlak P."/>
            <person name="Hellsten U."/>
            <person name="Kuo D.H."/>
            <person name="Larsson T."/>
            <person name="Lv J."/>
            <person name="Arendt D."/>
            <person name="Savage R."/>
            <person name="Osoegawa K."/>
            <person name="de Jong P."/>
            <person name="Grimwood J."/>
            <person name="Chapman J.A."/>
            <person name="Shapiro H."/>
            <person name="Aerts A."/>
            <person name="Otillar R.P."/>
            <person name="Terry A.Y."/>
            <person name="Boore J.L."/>
            <person name="Grigoriev I.V."/>
            <person name="Lindberg D.R."/>
            <person name="Seaver E.C."/>
            <person name="Weisblat D.A."/>
            <person name="Putnam N.H."/>
            <person name="Rokhsar D.S."/>
        </authorList>
    </citation>
    <scope>NUCLEOTIDE SEQUENCE [LARGE SCALE GENOMIC DNA]</scope>
</reference>
<dbReference type="CTD" id="20242879"/>
<dbReference type="PANTHER" id="PTHR46461:SF1">
    <property type="entry name" value="KELCH DOMAIN-CONTAINING PROTEIN 3"/>
    <property type="match status" value="1"/>
</dbReference>
<evidence type="ECO:0000313" key="5">
    <source>
        <dbReference type="Proteomes" id="UP000030746"/>
    </source>
</evidence>
<gene>
    <name evidence="4" type="ORF">LOTGIDRAFT_174752</name>
</gene>
<dbReference type="AlphaFoldDB" id="V4C4Y4"/>
<evidence type="ECO:0000259" key="3">
    <source>
        <dbReference type="Pfam" id="PF24981"/>
    </source>
</evidence>
<keyword evidence="2" id="KW-0677">Repeat</keyword>
<name>V4C4Y4_LOTGI</name>
<dbReference type="GeneID" id="20242879"/>
<protein>
    <recommendedName>
        <fullName evidence="3">Attractin/MKLN-like beta-propeller domain-containing protein</fullName>
    </recommendedName>
</protein>
<dbReference type="Gene3D" id="2.120.10.80">
    <property type="entry name" value="Kelch-type beta propeller"/>
    <property type="match status" value="1"/>
</dbReference>
<sequence length="177" mass="20373">MATNSSVQPPAVTGHTLTNIDKKWLYLFGGKSQEISTLDTIYRIQIPGANQWEQVKIRGGNFPPRRLVGHSTVFHQESRSLIVFGGYSQKNGLVSERTRQMHMFNIDDGFWSVIHNKNWEEPSLPYQRAFHSAVIMGNYMVVYGGNTHKHHQLELSYWLMTNKTNGSLPHLVFFKRL</sequence>
<evidence type="ECO:0000256" key="2">
    <source>
        <dbReference type="ARBA" id="ARBA00022737"/>
    </source>
</evidence>
<dbReference type="RefSeq" id="XP_009052649.1">
    <property type="nucleotide sequence ID" value="XM_009054401.1"/>
</dbReference>
<dbReference type="Pfam" id="PF24981">
    <property type="entry name" value="Beta-prop_ATRN-LZTR1"/>
    <property type="match status" value="1"/>
</dbReference>
<accession>V4C4Y4</accession>
<keyword evidence="5" id="KW-1185">Reference proteome</keyword>
<dbReference type="GO" id="GO:0003682">
    <property type="term" value="F:chromatin binding"/>
    <property type="evidence" value="ECO:0007669"/>
    <property type="project" value="InterPro"/>
</dbReference>
<dbReference type="InterPro" id="IPR015915">
    <property type="entry name" value="Kelch-typ_b-propeller"/>
</dbReference>
<dbReference type="InterPro" id="IPR056737">
    <property type="entry name" value="Beta-prop_ATRN-MKLN-like"/>
</dbReference>
<dbReference type="GO" id="GO:0005737">
    <property type="term" value="C:cytoplasm"/>
    <property type="evidence" value="ECO:0007669"/>
    <property type="project" value="TreeGrafter"/>
</dbReference>
<proteinExistence type="predicted"/>
<dbReference type="KEGG" id="lgi:LOTGIDRAFT_174752"/>
<dbReference type="STRING" id="225164.V4C4Y4"/>
<keyword evidence="1" id="KW-0880">Kelch repeat</keyword>
<feature type="domain" description="Attractin/MKLN-like beta-propeller" evidence="3">
    <location>
        <begin position="4"/>
        <end position="154"/>
    </location>
</feature>
<evidence type="ECO:0000256" key="1">
    <source>
        <dbReference type="ARBA" id="ARBA00022441"/>
    </source>
</evidence>
<organism evidence="4 5">
    <name type="scientific">Lottia gigantea</name>
    <name type="common">Giant owl limpet</name>
    <dbReference type="NCBI Taxonomy" id="225164"/>
    <lineage>
        <taxon>Eukaryota</taxon>
        <taxon>Metazoa</taxon>
        <taxon>Spiralia</taxon>
        <taxon>Lophotrochozoa</taxon>
        <taxon>Mollusca</taxon>
        <taxon>Gastropoda</taxon>
        <taxon>Patellogastropoda</taxon>
        <taxon>Lottioidea</taxon>
        <taxon>Lottiidae</taxon>
        <taxon>Lottia</taxon>
    </lineage>
</organism>
<dbReference type="SUPFAM" id="SSF117281">
    <property type="entry name" value="Kelch motif"/>
    <property type="match status" value="1"/>
</dbReference>
<dbReference type="InterPro" id="IPR052637">
    <property type="entry name" value="KLHDC3-like"/>
</dbReference>
<evidence type="ECO:0000313" key="4">
    <source>
        <dbReference type="EMBL" id="ESO96649.1"/>
    </source>
</evidence>
<dbReference type="OrthoDB" id="263283at2759"/>
<dbReference type="PANTHER" id="PTHR46461">
    <property type="entry name" value="KELCH DOMAIN-CONTAINING PROTEIN 3"/>
    <property type="match status" value="1"/>
</dbReference>
<dbReference type="HOGENOM" id="CLU_1519574_0_0_1"/>
<dbReference type="Proteomes" id="UP000030746">
    <property type="component" value="Unassembled WGS sequence"/>
</dbReference>